<dbReference type="SMART" id="SM00558">
    <property type="entry name" value="JmjC"/>
    <property type="match status" value="1"/>
</dbReference>
<feature type="compositionally biased region" description="Basic and acidic residues" evidence="4">
    <location>
        <begin position="523"/>
        <end position="532"/>
    </location>
</feature>
<feature type="compositionally biased region" description="Basic and acidic residues" evidence="4">
    <location>
        <begin position="930"/>
        <end position="940"/>
    </location>
</feature>
<feature type="compositionally biased region" description="Basic and acidic residues" evidence="4">
    <location>
        <begin position="671"/>
        <end position="680"/>
    </location>
</feature>
<dbReference type="PANTHER" id="PTHR14017:SF29">
    <property type="entry name" value="LYSINE-SPECIFIC DEMETHYLASE JMJD-3.1"/>
    <property type="match status" value="1"/>
</dbReference>
<feature type="compositionally biased region" description="Basic and acidic residues" evidence="4">
    <location>
        <begin position="423"/>
        <end position="438"/>
    </location>
</feature>
<feature type="region of interest" description="Disordered" evidence="4">
    <location>
        <begin position="863"/>
        <end position="892"/>
    </location>
</feature>
<dbReference type="KEGG" id="crq:GCK72_025273"/>
<feature type="region of interest" description="Disordered" evidence="4">
    <location>
        <begin position="548"/>
        <end position="654"/>
    </location>
</feature>
<feature type="region of interest" description="Disordered" evidence="4">
    <location>
        <begin position="1798"/>
        <end position="1853"/>
    </location>
</feature>
<feature type="compositionally biased region" description="Basic residues" evidence="4">
    <location>
        <begin position="771"/>
        <end position="791"/>
    </location>
</feature>
<feature type="region of interest" description="Disordered" evidence="4">
    <location>
        <begin position="671"/>
        <end position="838"/>
    </location>
</feature>
<feature type="region of interest" description="Disordered" evidence="4">
    <location>
        <begin position="267"/>
        <end position="288"/>
    </location>
</feature>
<feature type="compositionally biased region" description="Basic and acidic residues" evidence="4">
    <location>
        <begin position="957"/>
        <end position="966"/>
    </location>
</feature>
<feature type="compositionally biased region" description="Basic and acidic residues" evidence="4">
    <location>
        <begin position="484"/>
        <end position="500"/>
    </location>
</feature>
<feature type="compositionally biased region" description="Basic and acidic residues" evidence="4">
    <location>
        <begin position="1072"/>
        <end position="1082"/>
    </location>
</feature>
<dbReference type="GeneID" id="9826548"/>
<evidence type="ECO:0000256" key="4">
    <source>
        <dbReference type="SAM" id="MobiDB-lite"/>
    </source>
</evidence>
<feature type="compositionally biased region" description="Acidic residues" evidence="4">
    <location>
        <begin position="1008"/>
        <end position="1032"/>
    </location>
</feature>
<dbReference type="GO" id="GO:0031490">
    <property type="term" value="F:chromatin DNA binding"/>
    <property type="evidence" value="ECO:0007669"/>
    <property type="project" value="TreeGrafter"/>
</dbReference>
<feature type="compositionally biased region" description="Low complexity" evidence="4">
    <location>
        <begin position="1836"/>
        <end position="1853"/>
    </location>
</feature>
<dbReference type="Gene3D" id="2.60.120.650">
    <property type="entry name" value="Cupin"/>
    <property type="match status" value="1"/>
</dbReference>
<dbReference type="GO" id="GO:0071558">
    <property type="term" value="F:histone H3K27me2/H3K27me3 demethylase activity"/>
    <property type="evidence" value="ECO:0007669"/>
    <property type="project" value="TreeGrafter"/>
</dbReference>
<dbReference type="RefSeq" id="XP_053579833.1">
    <property type="nucleotide sequence ID" value="XM_053736267.1"/>
</dbReference>
<feature type="region of interest" description="Disordered" evidence="4">
    <location>
        <begin position="1"/>
        <end position="24"/>
    </location>
</feature>
<protein>
    <recommendedName>
        <fullName evidence="5">JmjC domain-containing protein</fullName>
    </recommendedName>
</protein>
<feature type="compositionally biased region" description="Low complexity" evidence="4">
    <location>
        <begin position="1810"/>
        <end position="1825"/>
    </location>
</feature>
<feature type="compositionally biased region" description="Basic and acidic residues" evidence="4">
    <location>
        <begin position="1138"/>
        <end position="1150"/>
    </location>
</feature>
<dbReference type="EMBL" id="WUAV01000006">
    <property type="protein sequence ID" value="KAF1748806.1"/>
    <property type="molecule type" value="Genomic_DNA"/>
</dbReference>
<comment type="caution">
    <text evidence="6">The sequence shown here is derived from an EMBL/GenBank/DDBJ whole genome shotgun (WGS) entry which is preliminary data.</text>
</comment>
<feature type="compositionally biased region" description="Polar residues" evidence="4">
    <location>
        <begin position="686"/>
        <end position="708"/>
    </location>
</feature>
<dbReference type="InterPro" id="IPR046941">
    <property type="entry name" value="KDM6_GATAL_sf"/>
</dbReference>
<feature type="region of interest" description="Disordered" evidence="4">
    <location>
        <begin position="392"/>
        <end position="533"/>
    </location>
</feature>
<organism evidence="6 7">
    <name type="scientific">Caenorhabditis remanei</name>
    <name type="common">Caenorhabditis vulgaris</name>
    <dbReference type="NCBI Taxonomy" id="31234"/>
    <lineage>
        <taxon>Eukaryota</taxon>
        <taxon>Metazoa</taxon>
        <taxon>Ecdysozoa</taxon>
        <taxon>Nematoda</taxon>
        <taxon>Chromadorea</taxon>
        <taxon>Rhabditida</taxon>
        <taxon>Rhabditina</taxon>
        <taxon>Rhabditomorpha</taxon>
        <taxon>Rhabditoidea</taxon>
        <taxon>Rhabditidae</taxon>
        <taxon>Peloderinae</taxon>
        <taxon>Caenorhabditis</taxon>
    </lineage>
</organism>
<feature type="compositionally biased region" description="Basic and acidic residues" evidence="4">
    <location>
        <begin position="554"/>
        <end position="568"/>
    </location>
</feature>
<accession>A0A6A5G1I2</accession>
<dbReference type="InterPro" id="IPR051630">
    <property type="entry name" value="Corepressor-Demethylase"/>
</dbReference>
<evidence type="ECO:0000256" key="2">
    <source>
        <dbReference type="ARBA" id="ARBA00023242"/>
    </source>
</evidence>
<feature type="compositionally biased region" description="Low complexity" evidence="4">
    <location>
        <begin position="880"/>
        <end position="892"/>
    </location>
</feature>
<feature type="compositionally biased region" description="Polar residues" evidence="4">
    <location>
        <begin position="730"/>
        <end position="739"/>
    </location>
</feature>
<feature type="compositionally biased region" description="Acidic residues" evidence="4">
    <location>
        <begin position="13"/>
        <end position="22"/>
    </location>
</feature>
<feature type="compositionally biased region" description="Basic and acidic residues" evidence="4">
    <location>
        <begin position="743"/>
        <end position="757"/>
    </location>
</feature>
<comment type="subcellular location">
    <subcellularLocation>
        <location evidence="1">Nucleus</location>
    </subcellularLocation>
</comment>
<feature type="compositionally biased region" description="Polar residues" evidence="4">
    <location>
        <begin position="502"/>
        <end position="519"/>
    </location>
</feature>
<evidence type="ECO:0000313" key="7">
    <source>
        <dbReference type="Proteomes" id="UP000483820"/>
    </source>
</evidence>
<name>A0A6A5G1I2_CAERE</name>
<dbReference type="SUPFAM" id="SSF51197">
    <property type="entry name" value="Clavaminate synthase-like"/>
    <property type="match status" value="1"/>
</dbReference>
<feature type="compositionally biased region" description="Acidic residues" evidence="4">
    <location>
        <begin position="644"/>
        <end position="654"/>
    </location>
</feature>
<feature type="compositionally biased region" description="Low complexity" evidence="4">
    <location>
        <begin position="819"/>
        <end position="832"/>
    </location>
</feature>
<feature type="compositionally biased region" description="Basic and acidic residues" evidence="4">
    <location>
        <begin position="982"/>
        <end position="995"/>
    </location>
</feature>
<feature type="domain" description="JmjC" evidence="5">
    <location>
        <begin position="1496"/>
        <end position="1659"/>
    </location>
</feature>
<sequence>MASSDESRSSTPSDEETVDTDYENLCPKSRLTAVHRLLSSREDSLELEERIQSALLCTKCSRMDSLSETEKLQAGITVMVRGQGRNEVFEELNKAKKNIESHQKIDEEINDVIGKPKNQKPDEVQSSSVSWITKRTDNSKFCYRCIPLCLDDQKKENDVKKAMVLDLDRYLNCFLYLRFIPSEDFDAQQMFDSAFECQNCPNIGTTSQYVQKCAKLVVLMRQQGRVAALGIVEEVNNLAKRQRQTAASRSAGSSNKRHWKNYLNFNKRSQTPKKGPIHSAGSRSDEVTGLGMGEHLPLQGSLGIQCASSVAEFQKKSLEKNQSSSSDPNGTTIATSTNYDYPHCYFLLGSQENQQSGGETLSAISKNAPAPVYPKTGSIQRLAGFNIDALLSPSTDGGNKTNKESDSVPTSSTADTNKKKMTGGKEVDDGNKTTENEQKPQNARVSANPALKQIQEVVTEETSESAGKADVRFSPRPLPQTTLEHSRNNEEESTIDDREPSITPQPYSNKQKAQCSEASPSHKRVDGEEHLLLQKPVEIQPSLSLLTVPTTEIEQEKEQLEGNEHVAEKGTTLTRQESSTDGDNIIDKEPIPVETSSTAVTNEKETTASAEQPVDDGHRKKGDEESSQSATVPVNPALEKIQEDVTEETTESAEMIDDRFSLRLIRQTSEDLRNNGKEIPMDEGELSNTLQPQANEQEPQRSECSPNQKVDLAVDRENHLSLQKPMEIQPSLSSLTVPTTEIEDAKEQLEGNEHVAEEESPSTSQEATSGAKKRRKRRRGGAGTQKRRRTASSKTKEAKTPSVEEVNSQIDDEVDSQNSAFSSVPAVPSSSSTRRRYVRLPVQTPPEKRIQLRSRELLVGQSAEVPGINSEEGQSTSSAPIISISDVPSTSSSFVPAQEISAVSAPVYPETLSTGSNRTVKYSFSTDGDDTIHEEWDRVETSSTADANKKKMTGGQKVDDGNKTKVNEQSPQNALVPVNQVQDKDILQTENEKTRPNSTENEMSAAAGEDEDNGIDMEVDQQNEQNDTEETPELALNTDDRSFPLQATPEDLRNNATTSSPPGINFPLNPESDSKPEGKVEEQYDMDYEEPSTSNQRPTTSDQGIEEEEQEEHVGISVKTRKPQKENKKKGPRKQKKAIKETEEERKKRELREHSWNWLITHKLITIHAEETEKDKKKEEKDRVPPIKRNVVANEGVDCHYMRRVFDLETQFPDQDDYRHCTEYLKKLCTEVVSCEEKPRNTKVAPSVPLPPPPRISLTGPMYHSHNITSAHVLKEAANWTQSQINTVYQKSKELKRPDPDKKLFEEEAVFYSDGSPNTEEKDKCRRACPVLEVENKEQVLSPEFEKTATKAPVTVISGVFKVLDIDTNLFSREEIAKVVPEEEIKVLYQVPQAADQNKSYKGEDTWTVPIVDDEEVLMKDFESGMKADYKHAKEIYDAVLDSENTEEAERKLKEFAATMPKIHLPPKNGYYNKQKLDRTLPWIRFGSNIDLLQEHYSAQFESLKKLPEFLRPTGRNNMLNLLAVKVLGVNTVQLYVKSCGCRTAAHMENSLMASINWNRGPGSCVWYAIPYEYWGEIERLTKENKVDYHDLDYWPGEDKLVEKNIPFYKFEQKADELVYLNTGCFHFVQSNGYCENVSWNVGQPTFTQLATSMVAFDHYMESNKYNQVPVIQMVWLAAKNKKFVNDPEMYRLMRNIMIRSLAHTKWYQDYLESNNYRLKLRWSDDYNPRCEVCGTEVFNICRYTVSIVNGKEVTNDFCSQCDLPEKYKSKKIKFVHMFSEKDLCDIFDAFVPDCKVPESSSENGPTPGPSSSLPSQPQTPGPSTAPYVEDKDATPNSPSSSQSQQTAGPSSI</sequence>
<dbReference type="PANTHER" id="PTHR14017">
    <property type="entry name" value="LYSINE-SPECIFIC DEMETHYLASE"/>
    <property type="match status" value="1"/>
</dbReference>
<dbReference type="Gene3D" id="1.20.58.1370">
    <property type="match status" value="1"/>
</dbReference>
<dbReference type="Proteomes" id="UP000483820">
    <property type="component" value="Chromosome X"/>
</dbReference>
<feature type="region of interest" description="Disordered" evidence="4">
    <location>
        <begin position="922"/>
        <end position="1150"/>
    </location>
</feature>
<dbReference type="InterPro" id="IPR003347">
    <property type="entry name" value="JmjC_dom"/>
</dbReference>
<evidence type="ECO:0000259" key="5">
    <source>
        <dbReference type="PROSITE" id="PS51184"/>
    </source>
</evidence>
<proteinExistence type="inferred from homology"/>
<dbReference type="Gene3D" id="2.10.110.20">
    <property type="match status" value="1"/>
</dbReference>
<reference evidence="6 7" key="1">
    <citation type="submission" date="2019-12" db="EMBL/GenBank/DDBJ databases">
        <title>Chromosome-level assembly of the Caenorhabditis remanei genome.</title>
        <authorList>
            <person name="Teterina A.A."/>
            <person name="Willis J.H."/>
            <person name="Phillips P.C."/>
        </authorList>
    </citation>
    <scope>NUCLEOTIDE SEQUENCE [LARGE SCALE GENOMIC DNA]</scope>
    <source>
        <strain evidence="6 7">PX506</strain>
        <tissue evidence="6">Whole organism</tissue>
    </source>
</reference>
<dbReference type="GO" id="GO:0010468">
    <property type="term" value="P:regulation of gene expression"/>
    <property type="evidence" value="ECO:0007669"/>
    <property type="project" value="TreeGrafter"/>
</dbReference>
<dbReference type="CTD" id="9826548"/>
<feature type="compositionally biased region" description="Basic residues" evidence="4">
    <location>
        <begin position="1119"/>
        <end position="1137"/>
    </location>
</feature>
<dbReference type="PROSITE" id="PS51184">
    <property type="entry name" value="JMJC"/>
    <property type="match status" value="1"/>
</dbReference>
<keyword evidence="2" id="KW-0539">Nucleus</keyword>
<dbReference type="GO" id="GO:0044666">
    <property type="term" value="C:MLL3/4 complex"/>
    <property type="evidence" value="ECO:0007669"/>
    <property type="project" value="TreeGrafter"/>
</dbReference>
<gene>
    <name evidence="6" type="ORF">GCK72_025273</name>
</gene>
<evidence type="ECO:0000313" key="6">
    <source>
        <dbReference type="EMBL" id="KAF1748806.1"/>
    </source>
</evidence>
<evidence type="ECO:0000256" key="3">
    <source>
        <dbReference type="ARBA" id="ARBA00034483"/>
    </source>
</evidence>
<feature type="compositionally biased region" description="Polar residues" evidence="4">
    <location>
        <begin position="571"/>
        <end position="582"/>
    </location>
</feature>
<evidence type="ECO:0000256" key="1">
    <source>
        <dbReference type="ARBA" id="ARBA00004123"/>
    </source>
</evidence>
<feature type="compositionally biased region" description="Basic and acidic residues" evidence="4">
    <location>
        <begin position="615"/>
        <end position="624"/>
    </location>
</feature>
<dbReference type="Pfam" id="PF02373">
    <property type="entry name" value="JmjC"/>
    <property type="match status" value="1"/>
</dbReference>
<dbReference type="GO" id="GO:0000978">
    <property type="term" value="F:RNA polymerase II cis-regulatory region sequence-specific DNA binding"/>
    <property type="evidence" value="ECO:0007669"/>
    <property type="project" value="TreeGrafter"/>
</dbReference>
<feature type="compositionally biased region" description="Polar residues" evidence="4">
    <location>
        <begin position="1091"/>
        <end position="1103"/>
    </location>
</feature>
<comment type="similarity">
    <text evidence="3">Belongs to the UTX family.</text>
</comment>